<protein>
    <recommendedName>
        <fullName evidence="2">CAAX prenyl protease 2/Lysostaphin resistance protein A-like domain-containing protein</fullName>
    </recommendedName>
</protein>
<dbReference type="EMBL" id="FODV01000001">
    <property type="protein sequence ID" value="SEO24464.1"/>
    <property type="molecule type" value="Genomic_DNA"/>
</dbReference>
<feature type="transmembrane region" description="Helical" evidence="1">
    <location>
        <begin position="226"/>
        <end position="244"/>
    </location>
</feature>
<feature type="transmembrane region" description="Helical" evidence="1">
    <location>
        <begin position="91"/>
        <end position="114"/>
    </location>
</feature>
<feature type="transmembrane region" description="Helical" evidence="1">
    <location>
        <begin position="166"/>
        <end position="186"/>
    </location>
</feature>
<dbReference type="InterPro" id="IPR052710">
    <property type="entry name" value="CAAX_protease"/>
</dbReference>
<evidence type="ECO:0000259" key="2">
    <source>
        <dbReference type="Pfam" id="PF02517"/>
    </source>
</evidence>
<dbReference type="InterPro" id="IPR003675">
    <property type="entry name" value="Rce1/LyrA-like_dom"/>
</dbReference>
<dbReference type="GO" id="GO:0080120">
    <property type="term" value="P:CAAX-box protein maturation"/>
    <property type="evidence" value="ECO:0007669"/>
    <property type="project" value="UniProtKB-ARBA"/>
</dbReference>
<dbReference type="Proteomes" id="UP000199126">
    <property type="component" value="Unassembled WGS sequence"/>
</dbReference>
<keyword evidence="1" id="KW-1133">Transmembrane helix</keyword>
<dbReference type="PANTHER" id="PTHR36435:SF1">
    <property type="entry name" value="CAAX AMINO TERMINAL PROTEASE FAMILY PROTEIN"/>
    <property type="match status" value="1"/>
</dbReference>
<gene>
    <name evidence="3" type="ORF">SAMN04487948_101301</name>
</gene>
<dbReference type="RefSeq" id="WP_089820684.1">
    <property type="nucleotide sequence ID" value="NZ_FODV01000001.1"/>
</dbReference>
<feature type="transmembrane region" description="Helical" evidence="1">
    <location>
        <begin position="12"/>
        <end position="35"/>
    </location>
</feature>
<dbReference type="Pfam" id="PF02517">
    <property type="entry name" value="Rce1-like"/>
    <property type="match status" value="1"/>
</dbReference>
<keyword evidence="1" id="KW-0812">Transmembrane</keyword>
<feature type="transmembrane region" description="Helical" evidence="1">
    <location>
        <begin position="192"/>
        <end position="214"/>
    </location>
</feature>
<evidence type="ECO:0000256" key="1">
    <source>
        <dbReference type="SAM" id="Phobius"/>
    </source>
</evidence>
<keyword evidence="4" id="KW-1185">Reference proteome</keyword>
<proteinExistence type="predicted"/>
<sequence length="254" mass="26670">MSNVTQSSKLRALGVGVGAGLAGILVSLVLVLAVATGIQLTGVQLSAVATIVVMLFVNQYLSFGGVALGYLQYRGLSLDYIGVRVPSLRDLLVVFGGYLAAFGLVTVAGVVIQALGTPTAQNTTAQMAQETPEILFVLIPASFLIIGPGEEILFRGIVQRRLREAFSPAPAIVISATLFAVIHYVALSGPSAARFTTIAILFFPSLVFGAAYEYTNNIVVPSLIHGAYNATLFSLLYVVITYGPSIEQSAAMLL</sequence>
<evidence type="ECO:0000313" key="4">
    <source>
        <dbReference type="Proteomes" id="UP000199126"/>
    </source>
</evidence>
<feature type="transmembrane region" description="Helical" evidence="1">
    <location>
        <begin position="47"/>
        <end position="71"/>
    </location>
</feature>
<dbReference type="AlphaFoldDB" id="A0A1H8N4E8"/>
<dbReference type="GO" id="GO:0004175">
    <property type="term" value="F:endopeptidase activity"/>
    <property type="evidence" value="ECO:0007669"/>
    <property type="project" value="UniProtKB-ARBA"/>
</dbReference>
<organism evidence="3 4">
    <name type="scientific">Halogranum amylolyticum</name>
    <dbReference type="NCBI Taxonomy" id="660520"/>
    <lineage>
        <taxon>Archaea</taxon>
        <taxon>Methanobacteriati</taxon>
        <taxon>Methanobacteriota</taxon>
        <taxon>Stenosarchaea group</taxon>
        <taxon>Halobacteria</taxon>
        <taxon>Halobacteriales</taxon>
        <taxon>Haloferacaceae</taxon>
    </lineage>
</organism>
<name>A0A1H8N4E8_9EURY</name>
<keyword evidence="1" id="KW-0472">Membrane</keyword>
<feature type="domain" description="CAAX prenyl protease 2/Lysostaphin resistance protein A-like" evidence="2">
    <location>
        <begin position="135"/>
        <end position="230"/>
    </location>
</feature>
<dbReference type="PANTHER" id="PTHR36435">
    <property type="entry name" value="SLR1288 PROTEIN"/>
    <property type="match status" value="1"/>
</dbReference>
<feature type="transmembrane region" description="Helical" evidence="1">
    <location>
        <begin position="134"/>
        <end position="154"/>
    </location>
</feature>
<accession>A0A1H8N4E8</accession>
<evidence type="ECO:0000313" key="3">
    <source>
        <dbReference type="EMBL" id="SEO24464.1"/>
    </source>
</evidence>
<reference evidence="4" key="1">
    <citation type="submission" date="2016-10" db="EMBL/GenBank/DDBJ databases">
        <authorList>
            <person name="Varghese N."/>
            <person name="Submissions S."/>
        </authorList>
    </citation>
    <scope>NUCLEOTIDE SEQUENCE [LARGE SCALE GENOMIC DNA]</scope>
    <source>
        <strain evidence="4">CGMCC 1.10121</strain>
    </source>
</reference>
<dbReference type="OrthoDB" id="275779at2157"/>